<reference evidence="1" key="1">
    <citation type="submission" date="2024-09" db="EMBL/GenBank/DDBJ databases">
        <title>Black Yeasts Isolated from many extreme environments.</title>
        <authorList>
            <person name="Coleine C."/>
            <person name="Stajich J.E."/>
            <person name="Selbmann L."/>
        </authorList>
    </citation>
    <scope>NUCLEOTIDE SEQUENCE</scope>
    <source>
        <strain evidence="1">CCFEE 5737</strain>
    </source>
</reference>
<keyword evidence="2" id="KW-1185">Reference proteome</keyword>
<dbReference type="EMBL" id="JAWDJW010008367">
    <property type="protein sequence ID" value="KAK3060691.1"/>
    <property type="molecule type" value="Genomic_DNA"/>
</dbReference>
<comment type="caution">
    <text evidence="1">The sequence shown here is derived from an EMBL/GenBank/DDBJ whole genome shotgun (WGS) entry which is preliminary data.</text>
</comment>
<dbReference type="Proteomes" id="UP001186974">
    <property type="component" value="Unassembled WGS sequence"/>
</dbReference>
<organism evidence="1 2">
    <name type="scientific">Coniosporium uncinatum</name>
    <dbReference type="NCBI Taxonomy" id="93489"/>
    <lineage>
        <taxon>Eukaryota</taxon>
        <taxon>Fungi</taxon>
        <taxon>Dikarya</taxon>
        <taxon>Ascomycota</taxon>
        <taxon>Pezizomycotina</taxon>
        <taxon>Dothideomycetes</taxon>
        <taxon>Dothideomycetes incertae sedis</taxon>
        <taxon>Coniosporium</taxon>
    </lineage>
</organism>
<evidence type="ECO:0000313" key="1">
    <source>
        <dbReference type="EMBL" id="KAK3060691.1"/>
    </source>
</evidence>
<proteinExistence type="predicted"/>
<protein>
    <submittedName>
        <fullName evidence="1">Uncharacterized protein</fullName>
    </submittedName>
</protein>
<evidence type="ECO:0000313" key="2">
    <source>
        <dbReference type="Proteomes" id="UP001186974"/>
    </source>
</evidence>
<accession>A0ACC3D221</accession>
<feature type="non-terminal residue" evidence="1">
    <location>
        <position position="1"/>
    </location>
</feature>
<gene>
    <name evidence="1" type="ORF">LTS18_007973</name>
</gene>
<name>A0ACC3D221_9PEZI</name>
<sequence>LRPNPNNPNAAFQSPDAALVRDRPESFRPRRSSAFQQAAIANDPEAKEVQNARALQVLARVKEKLTGRDFRPSEELVVEYQVERLIKEATNLENLFSEAEAASRAGGMAGTCIWKNKKRRKKKKKKKKKKRRRKKASMEKGSLGDNDYDLGGSSSNTAQPSSSWSANPNVSQNVNASAARDLREPAADVDEDVGERAYSETVTAAAPNESELSGDRGGNGDGGSTNSDEDLDRHITREELQREDDGKRRAEREMRARILREMLDELEAEEIGEGGDNAEGPTQGFDMAGELEDGRRMSRIPTEQDHERVQERAPRRHHHRGHHERHKRGGLRIDEGEHEARKWKEGISGMQRKLRFKQRIRHFTWTWFCMTMATGGIANVINAGMCCPFLPYHAVISVVA</sequence>